<protein>
    <submittedName>
        <fullName evidence="1">Uncharacterized protein</fullName>
    </submittedName>
</protein>
<organism evidence="1">
    <name type="scientific">Tanacetum cinerariifolium</name>
    <name type="common">Dalmatian daisy</name>
    <name type="synonym">Chrysanthemum cinerariifolium</name>
    <dbReference type="NCBI Taxonomy" id="118510"/>
    <lineage>
        <taxon>Eukaryota</taxon>
        <taxon>Viridiplantae</taxon>
        <taxon>Streptophyta</taxon>
        <taxon>Embryophyta</taxon>
        <taxon>Tracheophyta</taxon>
        <taxon>Spermatophyta</taxon>
        <taxon>Magnoliopsida</taxon>
        <taxon>eudicotyledons</taxon>
        <taxon>Gunneridae</taxon>
        <taxon>Pentapetalae</taxon>
        <taxon>asterids</taxon>
        <taxon>campanulids</taxon>
        <taxon>Asterales</taxon>
        <taxon>Asteraceae</taxon>
        <taxon>Asteroideae</taxon>
        <taxon>Anthemideae</taxon>
        <taxon>Anthemidinae</taxon>
        <taxon>Tanacetum</taxon>
    </lineage>
</organism>
<dbReference type="AlphaFoldDB" id="A0A699TMV9"/>
<evidence type="ECO:0000313" key="1">
    <source>
        <dbReference type="EMBL" id="GFD10476.1"/>
    </source>
</evidence>
<comment type="caution">
    <text evidence="1">The sequence shown here is derived from an EMBL/GenBank/DDBJ whole genome shotgun (WGS) entry which is preliminary data.</text>
</comment>
<feature type="non-terminal residue" evidence="1">
    <location>
        <position position="1"/>
    </location>
</feature>
<gene>
    <name evidence="1" type="ORF">Tci_882445</name>
</gene>
<proteinExistence type="predicted"/>
<reference evidence="1" key="1">
    <citation type="journal article" date="2019" name="Sci. Rep.">
        <title>Draft genome of Tanacetum cinerariifolium, the natural source of mosquito coil.</title>
        <authorList>
            <person name="Yamashiro T."/>
            <person name="Shiraishi A."/>
            <person name="Satake H."/>
            <person name="Nakayama K."/>
        </authorList>
    </citation>
    <scope>NUCLEOTIDE SEQUENCE</scope>
</reference>
<name>A0A699TMV9_TANCI</name>
<accession>A0A699TMV9</accession>
<dbReference type="EMBL" id="BKCJ011252530">
    <property type="protein sequence ID" value="GFD10476.1"/>
    <property type="molecule type" value="Genomic_DNA"/>
</dbReference>
<sequence>RVCREISIFNVIDIDILATNFWDGSIIEKTACNEDDQRMHLYF</sequence>